<feature type="compositionally biased region" description="Basic and acidic residues" evidence="1">
    <location>
        <begin position="472"/>
        <end position="494"/>
    </location>
</feature>
<dbReference type="EMBL" id="JANPWB010000001">
    <property type="protein sequence ID" value="KAJ1215550.1"/>
    <property type="molecule type" value="Genomic_DNA"/>
</dbReference>
<evidence type="ECO:0000256" key="1">
    <source>
        <dbReference type="SAM" id="MobiDB-lite"/>
    </source>
</evidence>
<evidence type="ECO:0000259" key="2">
    <source>
        <dbReference type="Pfam" id="PF10264"/>
    </source>
</evidence>
<dbReference type="PANTHER" id="PTHR22437:SF2">
    <property type="entry name" value="STORKHEAD-BOX PROTEIN 2"/>
    <property type="match status" value="1"/>
</dbReference>
<feature type="compositionally biased region" description="Basic residues" evidence="1">
    <location>
        <begin position="353"/>
        <end position="378"/>
    </location>
</feature>
<feature type="region of interest" description="Disordered" evidence="1">
    <location>
        <begin position="338"/>
        <end position="390"/>
    </location>
</feature>
<feature type="compositionally biased region" description="Basic and acidic residues" evidence="1">
    <location>
        <begin position="18"/>
        <end position="31"/>
    </location>
</feature>
<reference evidence="3" key="1">
    <citation type="journal article" date="2022" name="bioRxiv">
        <title>Sequencing and chromosome-scale assembly of the giantPleurodeles waltlgenome.</title>
        <authorList>
            <person name="Brown T."/>
            <person name="Elewa A."/>
            <person name="Iarovenko S."/>
            <person name="Subramanian E."/>
            <person name="Araus A.J."/>
            <person name="Petzold A."/>
            <person name="Susuki M."/>
            <person name="Suzuki K.-i.T."/>
            <person name="Hayashi T."/>
            <person name="Toyoda A."/>
            <person name="Oliveira C."/>
            <person name="Osipova E."/>
            <person name="Leigh N.D."/>
            <person name="Simon A."/>
            <person name="Yun M.H."/>
        </authorList>
    </citation>
    <scope>NUCLEOTIDE SEQUENCE</scope>
    <source>
        <strain evidence="3">20211129_DDA</strain>
        <tissue evidence="3">Liver</tissue>
    </source>
</reference>
<organism evidence="3 4">
    <name type="scientific">Pleurodeles waltl</name>
    <name type="common">Iberian ribbed newt</name>
    <dbReference type="NCBI Taxonomy" id="8319"/>
    <lineage>
        <taxon>Eukaryota</taxon>
        <taxon>Metazoa</taxon>
        <taxon>Chordata</taxon>
        <taxon>Craniata</taxon>
        <taxon>Vertebrata</taxon>
        <taxon>Euteleostomi</taxon>
        <taxon>Amphibia</taxon>
        <taxon>Batrachia</taxon>
        <taxon>Caudata</taxon>
        <taxon>Salamandroidea</taxon>
        <taxon>Salamandridae</taxon>
        <taxon>Pleurodelinae</taxon>
        <taxon>Pleurodeles</taxon>
    </lineage>
</organism>
<dbReference type="Pfam" id="PF10264">
    <property type="entry name" value="WHD_Storkhead"/>
    <property type="match status" value="1"/>
</dbReference>
<dbReference type="GO" id="GO:0005737">
    <property type="term" value="C:cytoplasm"/>
    <property type="evidence" value="ECO:0007669"/>
    <property type="project" value="TreeGrafter"/>
</dbReference>
<keyword evidence="4" id="KW-1185">Reference proteome</keyword>
<protein>
    <recommendedName>
        <fullName evidence="2">Winged helix Storkhead-box1 domain-containing protein</fullName>
    </recommendedName>
</protein>
<dbReference type="InterPro" id="IPR019391">
    <property type="entry name" value="Storkhead-box_WHD"/>
</dbReference>
<feature type="region of interest" description="Disordered" evidence="1">
    <location>
        <begin position="647"/>
        <end position="859"/>
    </location>
</feature>
<name>A0AAV7WTW9_PLEWA</name>
<dbReference type="Proteomes" id="UP001066276">
    <property type="component" value="Chromosome 1_1"/>
</dbReference>
<feature type="compositionally biased region" description="Polar residues" evidence="1">
    <location>
        <begin position="1063"/>
        <end position="1100"/>
    </location>
</feature>
<feature type="region of interest" description="Disordered" evidence="1">
    <location>
        <begin position="451"/>
        <end position="532"/>
    </location>
</feature>
<feature type="domain" description="Winged helix Storkhead-box1" evidence="2">
    <location>
        <begin position="63"/>
        <end position="141"/>
    </location>
</feature>
<dbReference type="InterPro" id="IPR040126">
    <property type="entry name" value="STOX1/2"/>
</dbReference>
<feature type="region of interest" description="Disordered" evidence="1">
    <location>
        <begin position="1036"/>
        <end position="1131"/>
    </location>
</feature>
<dbReference type="GO" id="GO:0006357">
    <property type="term" value="P:regulation of transcription by RNA polymerase II"/>
    <property type="evidence" value="ECO:0007669"/>
    <property type="project" value="InterPro"/>
</dbReference>
<gene>
    <name evidence="3" type="ORF">NDU88_003158</name>
</gene>
<feature type="region of interest" description="Disordered" evidence="1">
    <location>
        <begin position="990"/>
        <end position="1018"/>
    </location>
</feature>
<sequence length="1143" mass="130209">MKKTRSTTLRRAWPSADFSDRASDRMRSRSEKDYRLHKHFPPAFLSQASRGYMTSGDVSPISMSPISQSQFIPLGEILCLAISAMNSSRKPVTQEALMEHLTTCFPGVPTPSSEILRHTLNMLVRERKIYPTPDGYFIVTPQTYFITPTLIRTNSKWYHLDERIPDRSQCTSPQPGTITPSPSGCIRDRTLSKNHCDSCHCCREDMHSMHASTLQRKSPKDCKDSYCPPSMCQVPPTEKSKSTVNFSYKAETLTKSKDGDKPPKKFGLKLFRLSFKKDKTKQLATFSAQFPPEEWPLRDEDTPSTIPRDVEVEIIRRINPDLTVENVVRHTALMKRLEEEKAQRSKAGSSAHHSSRSKKSRNHRKAHGKSRSHSKTRASKASDGSHLDVPGEREYEFYNPRIRSPREGCFIMERKGGDHFIVHSNPNIIESHFPITPEWDVSGELAKRRTEMPFPEPSRGSSHSKVHRSHSHTQDRRSRNERSNKAKERSRSMDNSKGPLGGTSLGTPEDIVEGFSPDDRTPSLSYIDDNTLRPSQTLTHERVLMYKEACTPDLGNGIVETPNSCNFIEQDMPPESVPSYSDLNACTAKVVADDYFQCNTSSETILTAPSPMGKKKEEYEALTLCDGIKRLSPCDRQPQHLAREPLHIARESQHTPRESQHTPREHTPRESQHTPRESQHTPRESQHMPREHTPRDSQHTPRDSQHTPRESQHTPREHTPRESQHTPREHTPRESQHTPREHTPRESQHTPREHTPRESQHTPREHTPRESQHTPREHTPRESQHTPREHTPRESQHTPREHTPRESQHTPRESQHTPREHTPRESQHTPREHPPRESQHTPREHTPRESQHTPREPQHIGRELGDYKEEPLKLPSCGPASILSGQAPELVANGRLVQHHNADSISIDKRKELFSKDTLFKPLHNTLSVNSFHKPLVPLLKSLQKTPTDTLPISCENFEQPIITSVTPTLPVSQRQQETSGNQEASFDYYNVSDDDESEEGTQKNVEEEKNRDDVGTMQWLLEREKERDLQRKFEKNLTLLNPKETENSSSQRASHSARLDSMDSSSITVDSGFNSPRTRESLASNTSSIVESNRRQNPALSPAHGGIGPPFNFRAATADSSTTDAEKLQKPANCLQASVTSV</sequence>
<dbReference type="PANTHER" id="PTHR22437">
    <property type="entry name" value="WINGED HELIX DOMAIN-CONTAINING PROTEIN"/>
    <property type="match status" value="1"/>
</dbReference>
<comment type="caution">
    <text evidence="3">The sequence shown here is derived from an EMBL/GenBank/DDBJ whole genome shotgun (WGS) entry which is preliminary data.</text>
</comment>
<proteinExistence type="predicted"/>
<evidence type="ECO:0000313" key="4">
    <source>
        <dbReference type="Proteomes" id="UP001066276"/>
    </source>
</evidence>
<dbReference type="AlphaFoldDB" id="A0AAV7WTW9"/>
<accession>A0AAV7WTW9</accession>
<evidence type="ECO:0000313" key="3">
    <source>
        <dbReference type="EMBL" id="KAJ1215550.1"/>
    </source>
</evidence>
<dbReference type="GO" id="GO:0005634">
    <property type="term" value="C:nucleus"/>
    <property type="evidence" value="ECO:0007669"/>
    <property type="project" value="TreeGrafter"/>
</dbReference>
<feature type="compositionally biased region" description="Basic and acidic residues" evidence="1">
    <location>
        <begin position="1001"/>
        <end position="1015"/>
    </location>
</feature>
<dbReference type="GO" id="GO:0000977">
    <property type="term" value="F:RNA polymerase II transcription regulatory region sequence-specific DNA binding"/>
    <property type="evidence" value="ECO:0007669"/>
    <property type="project" value="TreeGrafter"/>
</dbReference>
<feature type="region of interest" description="Disordered" evidence="1">
    <location>
        <begin position="1"/>
        <end position="31"/>
    </location>
</feature>
<feature type="compositionally biased region" description="Basic residues" evidence="1">
    <location>
        <begin position="462"/>
        <end position="471"/>
    </location>
</feature>